<proteinExistence type="predicted"/>
<dbReference type="STRING" id="156976.AK829_02310"/>
<keyword evidence="1" id="KW-0732">Signal</keyword>
<gene>
    <name evidence="2" type="ORF">AK829_02310</name>
</gene>
<accession>A0A0K1RAI8</accession>
<dbReference type="AlphaFoldDB" id="A0A0K1RAI8"/>
<dbReference type="PATRIC" id="fig|156976.3.peg.456"/>
<reference evidence="2 3" key="1">
    <citation type="submission" date="2015-08" db="EMBL/GenBank/DDBJ databases">
        <authorList>
            <person name="Babu N.S."/>
            <person name="Beckwith C.J."/>
            <person name="Beseler K.G."/>
            <person name="Brison A."/>
            <person name="Carone J.V."/>
            <person name="Caskin T.P."/>
            <person name="Diamond M."/>
            <person name="Durham M.E."/>
            <person name="Foxe J.M."/>
            <person name="Go M."/>
            <person name="Henderson B.A."/>
            <person name="Jones I.B."/>
            <person name="McGettigan J.A."/>
            <person name="Micheletti S.J."/>
            <person name="Nasrallah M.E."/>
            <person name="Ortiz D."/>
            <person name="Piller C.R."/>
            <person name="Privatt S.R."/>
            <person name="Schneider S.L."/>
            <person name="Sharp S."/>
            <person name="Smith T.C."/>
            <person name="Stanton J.D."/>
            <person name="Ullery H.E."/>
            <person name="Wilson R.J."/>
            <person name="Serrano M.G."/>
            <person name="Buck G."/>
            <person name="Lee V."/>
            <person name="Wang Y."/>
            <person name="Carvalho R."/>
            <person name="Voegtly L."/>
            <person name="Shi R."/>
            <person name="Duckworth R."/>
            <person name="Johnson A."/>
            <person name="Loviza R."/>
            <person name="Walstead R."/>
            <person name="Shah Z."/>
            <person name="Kiflezghi M."/>
            <person name="Wade K."/>
            <person name="Ball S.L."/>
            <person name="Bradley K.W."/>
            <person name="Asai D.J."/>
            <person name="Bowman C.A."/>
            <person name="Russell D.A."/>
            <person name="Pope W.H."/>
            <person name="Jacobs-Sera D."/>
            <person name="Hendrix R.W."/>
            <person name="Hatfull G.F."/>
        </authorList>
    </citation>
    <scope>NUCLEOTIDE SEQUENCE [LARGE SCALE GENOMIC DNA]</scope>
    <source>
        <strain evidence="2 3">PUDD_83A45</strain>
    </source>
</reference>
<sequence>MLAAAATVATMMFAPAAHADEDVDWTGGRPLPPGTEVPFEPGYASAWRNYDVIRPGDPNFRNPSVQGIRVIGHYDKDTIMCLMNAKGGISGCYVDGKPATDLGWGTGGIQVTVDPTVAQFAPVIRGYNDMSRQLSSGSGSSLPF</sequence>
<feature type="signal peptide" evidence="1">
    <location>
        <begin position="1"/>
        <end position="19"/>
    </location>
</feature>
<keyword evidence="3" id="KW-1185">Reference proteome</keyword>
<dbReference type="Proteomes" id="UP000060016">
    <property type="component" value="Chromosome"/>
</dbReference>
<evidence type="ECO:0000313" key="2">
    <source>
        <dbReference type="EMBL" id="AKV58191.1"/>
    </source>
</evidence>
<dbReference type="EMBL" id="CP012342">
    <property type="protein sequence ID" value="AKV58191.1"/>
    <property type="molecule type" value="Genomic_DNA"/>
</dbReference>
<organism evidence="2 3">
    <name type="scientific">Corynebacterium riegelii</name>
    <dbReference type="NCBI Taxonomy" id="156976"/>
    <lineage>
        <taxon>Bacteria</taxon>
        <taxon>Bacillati</taxon>
        <taxon>Actinomycetota</taxon>
        <taxon>Actinomycetes</taxon>
        <taxon>Mycobacteriales</taxon>
        <taxon>Corynebacteriaceae</taxon>
        <taxon>Corynebacterium</taxon>
    </lineage>
</organism>
<protein>
    <submittedName>
        <fullName evidence="2">Uncharacterized protein</fullName>
    </submittedName>
</protein>
<evidence type="ECO:0000256" key="1">
    <source>
        <dbReference type="SAM" id="SignalP"/>
    </source>
</evidence>
<evidence type="ECO:0000313" key="3">
    <source>
        <dbReference type="Proteomes" id="UP000060016"/>
    </source>
</evidence>
<name>A0A0K1RAI8_9CORY</name>
<feature type="chain" id="PRO_5005468178" evidence="1">
    <location>
        <begin position="20"/>
        <end position="144"/>
    </location>
</feature>
<dbReference type="KEGG" id="crie:AK829_02310"/>